<dbReference type="GO" id="GO:0000328">
    <property type="term" value="C:fungal-type vacuole lumen"/>
    <property type="evidence" value="ECO:0007669"/>
    <property type="project" value="TreeGrafter"/>
</dbReference>
<keyword evidence="3" id="KW-0479">Metal-binding</keyword>
<dbReference type="OrthoDB" id="3064516at2759"/>
<evidence type="ECO:0000313" key="7">
    <source>
        <dbReference type="EMBL" id="BCS29875.1"/>
    </source>
</evidence>
<evidence type="ECO:0008006" key="9">
    <source>
        <dbReference type="Google" id="ProtNLM"/>
    </source>
</evidence>
<dbReference type="GO" id="GO:0046872">
    <property type="term" value="F:metal ion binding"/>
    <property type="evidence" value="ECO:0007669"/>
    <property type="project" value="UniProtKB-KW"/>
</dbReference>
<dbReference type="GO" id="GO:0004180">
    <property type="term" value="F:carboxypeptidase activity"/>
    <property type="evidence" value="ECO:0007669"/>
    <property type="project" value="TreeGrafter"/>
</dbReference>
<dbReference type="SUPFAM" id="SSF53187">
    <property type="entry name" value="Zn-dependent exopeptidases"/>
    <property type="match status" value="1"/>
</dbReference>
<proteinExistence type="inferred from homology"/>
<dbReference type="Pfam" id="PF01546">
    <property type="entry name" value="Peptidase_M20"/>
    <property type="match status" value="1"/>
</dbReference>
<keyword evidence="6" id="KW-0732">Signal</keyword>
<feature type="signal peptide" evidence="6">
    <location>
        <begin position="1"/>
        <end position="17"/>
    </location>
</feature>
<dbReference type="GeneID" id="64979872"/>
<organism evidence="7 8">
    <name type="scientific">Aspergillus puulaauensis</name>
    <dbReference type="NCBI Taxonomy" id="1220207"/>
    <lineage>
        <taxon>Eukaryota</taxon>
        <taxon>Fungi</taxon>
        <taxon>Dikarya</taxon>
        <taxon>Ascomycota</taxon>
        <taxon>Pezizomycotina</taxon>
        <taxon>Eurotiomycetes</taxon>
        <taxon>Eurotiomycetidae</taxon>
        <taxon>Eurotiales</taxon>
        <taxon>Aspergillaceae</taxon>
        <taxon>Aspergillus</taxon>
    </lineage>
</organism>
<dbReference type="Gene3D" id="3.40.630.10">
    <property type="entry name" value="Zn peptidases"/>
    <property type="match status" value="1"/>
</dbReference>
<dbReference type="Proteomes" id="UP000654913">
    <property type="component" value="Chromosome 8"/>
</dbReference>
<evidence type="ECO:0000313" key="8">
    <source>
        <dbReference type="Proteomes" id="UP000654913"/>
    </source>
</evidence>
<sequence>MVPPRLLLLANIASTSAFVLPFFGQTPMTVGNLDSDFKCDLPPVLDPAGDGLPSATSLFSSDEALERQVKRHQAIVRVPSVSYDNLGEIGEDERWKPFYELLPVIQKTYPTLHKRAKLEKINTFGLLYTLEGSDPSLKPTVLLAHQDVVPVADESTWTYPPFEAHFDGEYIWGRGASDDKNSLTGILSAIEGLLSESDWEPRRTVILAFGFDEEVGLNQGAGQISKVLHERYGDDSAAIILDEGGFGSQPLDGDTVYVHPAITEKGNINLFFELRAKGGHSSVPLPHTGIGIISEIVVALE</sequence>
<dbReference type="RefSeq" id="XP_041562061.1">
    <property type="nucleotide sequence ID" value="XM_041696429.1"/>
</dbReference>
<dbReference type="InterPro" id="IPR047177">
    <property type="entry name" value="Pept_M20A"/>
</dbReference>
<evidence type="ECO:0000256" key="3">
    <source>
        <dbReference type="ARBA" id="ARBA00022723"/>
    </source>
</evidence>
<dbReference type="PANTHER" id="PTHR45962">
    <property type="entry name" value="N-FATTY-ACYL-AMINO ACID SYNTHASE/HYDROLASE PM20D1"/>
    <property type="match status" value="1"/>
</dbReference>
<keyword evidence="4" id="KW-0378">Hydrolase</keyword>
<comment type="similarity">
    <text evidence="1">Belongs to the peptidase M20A family.</text>
</comment>
<evidence type="ECO:0000256" key="1">
    <source>
        <dbReference type="ARBA" id="ARBA00006247"/>
    </source>
</evidence>
<keyword evidence="5" id="KW-0862">Zinc</keyword>
<evidence type="ECO:0000256" key="4">
    <source>
        <dbReference type="ARBA" id="ARBA00022801"/>
    </source>
</evidence>
<dbReference type="FunFam" id="3.40.630.10:FF:000027">
    <property type="entry name" value="N-fatty-acyl-amino acid synthase/hydrolase PM20D1"/>
    <property type="match status" value="1"/>
</dbReference>
<reference evidence="7" key="2">
    <citation type="submission" date="2021-02" db="EMBL/GenBank/DDBJ databases">
        <title>Aspergillus puulaauensis MK2 genome sequence.</title>
        <authorList>
            <person name="Futagami T."/>
            <person name="Mori K."/>
            <person name="Kadooka C."/>
            <person name="Tanaka T."/>
        </authorList>
    </citation>
    <scope>NUCLEOTIDE SEQUENCE</scope>
    <source>
        <strain evidence="7">MK2</strain>
    </source>
</reference>
<keyword evidence="8" id="KW-1185">Reference proteome</keyword>
<feature type="chain" id="PRO_5031120152" description="Peptidase M20 dimerisation domain-containing protein" evidence="6">
    <location>
        <begin position="18"/>
        <end position="301"/>
    </location>
</feature>
<evidence type="ECO:0000256" key="6">
    <source>
        <dbReference type="SAM" id="SignalP"/>
    </source>
</evidence>
<dbReference type="InterPro" id="IPR002933">
    <property type="entry name" value="Peptidase_M20"/>
</dbReference>
<name>A0A7R8AUH1_9EURO</name>
<dbReference type="PANTHER" id="PTHR45962:SF1">
    <property type="entry name" value="N-FATTY-ACYL-AMINO ACID SYNTHASE_HYDROLASE PM20D1"/>
    <property type="match status" value="1"/>
</dbReference>
<dbReference type="EMBL" id="AP024450">
    <property type="protein sequence ID" value="BCS29875.1"/>
    <property type="molecule type" value="Genomic_DNA"/>
</dbReference>
<evidence type="ECO:0000256" key="2">
    <source>
        <dbReference type="ARBA" id="ARBA00022670"/>
    </source>
</evidence>
<keyword evidence="2" id="KW-0645">Protease</keyword>
<dbReference type="AlphaFoldDB" id="A0A7R8AUH1"/>
<dbReference type="GO" id="GO:0051603">
    <property type="term" value="P:proteolysis involved in protein catabolic process"/>
    <property type="evidence" value="ECO:0007669"/>
    <property type="project" value="TreeGrafter"/>
</dbReference>
<dbReference type="KEGG" id="apuu:APUU_80178A"/>
<accession>A0A7R8AUH1</accession>
<evidence type="ECO:0000256" key="5">
    <source>
        <dbReference type="ARBA" id="ARBA00022833"/>
    </source>
</evidence>
<protein>
    <recommendedName>
        <fullName evidence="9">Peptidase M20 dimerisation domain-containing protein</fullName>
    </recommendedName>
</protein>
<gene>
    <name evidence="7" type="ORF">APUU_80178A</name>
</gene>
<reference evidence="7" key="1">
    <citation type="submission" date="2021-01" db="EMBL/GenBank/DDBJ databases">
        <authorList>
            <consortium name="Aspergillus puulaauensis MK2 genome sequencing consortium"/>
            <person name="Kazuki M."/>
            <person name="Futagami T."/>
        </authorList>
    </citation>
    <scope>NUCLEOTIDE SEQUENCE</scope>
    <source>
        <strain evidence="7">MK2</strain>
    </source>
</reference>